<gene>
    <name evidence="3" type="ORF">GCM10009102_31740</name>
</gene>
<keyword evidence="4" id="KW-1185">Reference proteome</keyword>
<dbReference type="RefSeq" id="WP_163957904.1">
    <property type="nucleotide sequence ID" value="NZ_BAAAES010000012.1"/>
</dbReference>
<evidence type="ECO:0000313" key="4">
    <source>
        <dbReference type="Proteomes" id="UP001500238"/>
    </source>
</evidence>
<dbReference type="InterPro" id="IPR036034">
    <property type="entry name" value="PDZ_sf"/>
</dbReference>
<evidence type="ECO:0000259" key="2">
    <source>
        <dbReference type="SMART" id="SM00228"/>
    </source>
</evidence>
<name>A0ABN1HZW8_9SPHN</name>
<accession>A0ABN1HZW8</accession>
<dbReference type="InterPro" id="IPR027268">
    <property type="entry name" value="Peptidase_M4/M1_CTD_sf"/>
</dbReference>
<dbReference type="InterPro" id="IPR040756">
    <property type="entry name" value="Peptidase_M61_N"/>
</dbReference>
<dbReference type="SUPFAM" id="SSF55486">
    <property type="entry name" value="Metalloproteases ('zincins'), catalytic domain"/>
    <property type="match status" value="1"/>
</dbReference>
<dbReference type="Proteomes" id="UP001500238">
    <property type="component" value="Unassembled WGS sequence"/>
</dbReference>
<feature type="domain" description="PDZ" evidence="2">
    <location>
        <begin position="526"/>
        <end position="597"/>
    </location>
</feature>
<reference evidence="3 4" key="1">
    <citation type="journal article" date="2019" name="Int. J. Syst. Evol. Microbiol.">
        <title>The Global Catalogue of Microorganisms (GCM) 10K type strain sequencing project: providing services to taxonomists for standard genome sequencing and annotation.</title>
        <authorList>
            <consortium name="The Broad Institute Genomics Platform"/>
            <consortium name="The Broad Institute Genome Sequencing Center for Infectious Disease"/>
            <person name="Wu L."/>
            <person name="Ma J."/>
        </authorList>
    </citation>
    <scope>NUCLEOTIDE SEQUENCE [LARGE SCALE GENOMIC DNA]</scope>
    <source>
        <strain evidence="3 4">JCM 14603</strain>
    </source>
</reference>
<feature type="chain" id="PRO_5046924674" evidence="1">
    <location>
        <begin position="26"/>
        <end position="638"/>
    </location>
</feature>
<dbReference type="InterPro" id="IPR007963">
    <property type="entry name" value="Peptidase_M61_catalytic"/>
</dbReference>
<keyword evidence="1" id="KW-0732">Signal</keyword>
<organism evidence="3 4">
    <name type="scientific">Sphingomonas insulae</name>
    <dbReference type="NCBI Taxonomy" id="424800"/>
    <lineage>
        <taxon>Bacteria</taxon>
        <taxon>Pseudomonadati</taxon>
        <taxon>Pseudomonadota</taxon>
        <taxon>Alphaproteobacteria</taxon>
        <taxon>Sphingomonadales</taxon>
        <taxon>Sphingomonadaceae</taxon>
        <taxon>Sphingomonas</taxon>
    </lineage>
</organism>
<protein>
    <submittedName>
        <fullName evidence="3">M61 family metallopeptidase</fullName>
    </submittedName>
</protein>
<dbReference type="Gene3D" id="2.30.42.10">
    <property type="match status" value="1"/>
</dbReference>
<dbReference type="Pfam" id="PF17899">
    <property type="entry name" value="Peptidase_M61_N"/>
    <property type="match status" value="1"/>
</dbReference>
<dbReference type="Gene3D" id="2.60.40.3650">
    <property type="match status" value="1"/>
</dbReference>
<dbReference type="EMBL" id="BAAAES010000012">
    <property type="protein sequence ID" value="GAA0676837.1"/>
    <property type="molecule type" value="Genomic_DNA"/>
</dbReference>
<evidence type="ECO:0000313" key="3">
    <source>
        <dbReference type="EMBL" id="GAA0676837.1"/>
    </source>
</evidence>
<feature type="signal peptide" evidence="1">
    <location>
        <begin position="1"/>
        <end position="25"/>
    </location>
</feature>
<dbReference type="PIRSF" id="PIRSF016493">
    <property type="entry name" value="Glycyl_aminpptds"/>
    <property type="match status" value="1"/>
</dbReference>
<dbReference type="SUPFAM" id="SSF50156">
    <property type="entry name" value="PDZ domain-like"/>
    <property type="match status" value="1"/>
</dbReference>
<dbReference type="Pfam" id="PF05299">
    <property type="entry name" value="Peptidase_M61"/>
    <property type="match status" value="1"/>
</dbReference>
<sequence>MRGVAMKAGYWLAGVLALAAVDVQARTPTATTSAADAATMAARAIASQQALDPGAAAAVVYDVSFPNAVHHEAQVTATFRGVPPGPLRVQMARSSPGRYAIHEFAKNVYDVTARDGAGRALNVGRNDPYGWSVAGHDGTVVVTYTLFGDWGDGTYAQIDATHAHLNMPATFLWAPGYEDKAIRVRFRTFDPRWKVATQLPAARDAGTFWAPNFQYFMDSPTELSDFALRQWPVTDAKGRTQLVRLAVHHTGSEADVDTFAAKAQRVIAQHYALFGQAPRYDYGTYTFIADYMPQIAGDGMEHRNSTIITDQRPLRAANFAQINTLSHEFVHSWNVERLRPAELEPFDFTRANPTPSLWFAEGFTQYYGPLMIRRAGETSVDDFLAGLGSTLSAVVNRPARRYGGPEEMSLRAPFVDAAKAIDQVNPNIYVSYYPYGAMIALALDLQLRQRGLTLDAYMRHLWTTMGDPERKYTPADLERGLAEVTHDAAFAKAFFDRSVHASALPDYAPLLRQAGLVLRPAAATRGWAGLTMVADDGGVAVGETPWPNAPAYAAGLERGDIILSLDGMVASDPAAMRAMLAAHRPGDRIAVRYRQRGIERSATLRLAVDPTFELVRGETAGVAVTPAQMAFRTGWLGQ</sequence>
<dbReference type="InterPro" id="IPR024191">
    <property type="entry name" value="Peptidase_M61"/>
</dbReference>
<dbReference type="SMART" id="SM00228">
    <property type="entry name" value="PDZ"/>
    <property type="match status" value="1"/>
</dbReference>
<dbReference type="Gene3D" id="1.10.390.10">
    <property type="entry name" value="Neutral Protease Domain 2"/>
    <property type="match status" value="1"/>
</dbReference>
<comment type="caution">
    <text evidence="3">The sequence shown here is derived from an EMBL/GenBank/DDBJ whole genome shotgun (WGS) entry which is preliminary data.</text>
</comment>
<dbReference type="Pfam" id="PF13180">
    <property type="entry name" value="PDZ_2"/>
    <property type="match status" value="1"/>
</dbReference>
<evidence type="ECO:0000256" key="1">
    <source>
        <dbReference type="SAM" id="SignalP"/>
    </source>
</evidence>
<dbReference type="InterPro" id="IPR001478">
    <property type="entry name" value="PDZ"/>
</dbReference>
<proteinExistence type="predicted"/>